<dbReference type="SUPFAM" id="SSF51215">
    <property type="entry name" value="Regulatory protein AraC"/>
    <property type="match status" value="1"/>
</dbReference>
<dbReference type="SUPFAM" id="SSF46689">
    <property type="entry name" value="Homeodomain-like"/>
    <property type="match status" value="2"/>
</dbReference>
<dbReference type="RefSeq" id="WP_074961468.1">
    <property type="nucleotide sequence ID" value="NZ_FOKQ01000016.1"/>
</dbReference>
<dbReference type="InterPro" id="IPR018060">
    <property type="entry name" value="HTH_AraC"/>
</dbReference>
<dbReference type="OrthoDB" id="2055228at2"/>
<evidence type="ECO:0000313" key="6">
    <source>
        <dbReference type="EMBL" id="SFC60229.1"/>
    </source>
</evidence>
<dbReference type="AlphaFoldDB" id="A0A1I1KHG7"/>
<dbReference type="PRINTS" id="PR00032">
    <property type="entry name" value="HTHARAC"/>
</dbReference>
<evidence type="ECO:0000256" key="1">
    <source>
        <dbReference type="ARBA" id="ARBA00022490"/>
    </source>
</evidence>
<dbReference type="Gene3D" id="1.10.10.60">
    <property type="entry name" value="Homeodomain-like"/>
    <property type="match status" value="2"/>
</dbReference>
<dbReference type="PANTHER" id="PTHR46796">
    <property type="entry name" value="HTH-TYPE TRANSCRIPTIONAL ACTIVATOR RHAS-RELATED"/>
    <property type="match status" value="1"/>
</dbReference>
<feature type="domain" description="HTH araC/xylS-type" evidence="5">
    <location>
        <begin position="160"/>
        <end position="258"/>
    </location>
</feature>
<accession>A0A1I1KHG7</accession>
<gene>
    <name evidence="6" type="ORF">SAMN02910406_02016</name>
</gene>
<dbReference type="PROSITE" id="PS01124">
    <property type="entry name" value="HTH_ARAC_FAMILY_2"/>
    <property type="match status" value="1"/>
</dbReference>
<name>A0A1I1KHG7_RUMAL</name>
<proteinExistence type="predicted"/>
<keyword evidence="3" id="KW-0238">DNA-binding</keyword>
<protein>
    <submittedName>
        <fullName evidence="6">AraC family transcriptional regulator, arabinose operon regulatory protein</fullName>
    </submittedName>
</protein>
<evidence type="ECO:0000313" key="7">
    <source>
        <dbReference type="Proteomes" id="UP000182192"/>
    </source>
</evidence>
<dbReference type="InterPro" id="IPR050204">
    <property type="entry name" value="AraC_XylS_family_regulators"/>
</dbReference>
<dbReference type="Pfam" id="PF12833">
    <property type="entry name" value="HTH_18"/>
    <property type="match status" value="1"/>
</dbReference>
<dbReference type="InterPro" id="IPR020449">
    <property type="entry name" value="Tscrpt_reg_AraC-type_HTH"/>
</dbReference>
<dbReference type="EMBL" id="FOKQ01000016">
    <property type="protein sequence ID" value="SFC60229.1"/>
    <property type="molecule type" value="Genomic_DNA"/>
</dbReference>
<dbReference type="GO" id="GO:0003700">
    <property type="term" value="F:DNA-binding transcription factor activity"/>
    <property type="evidence" value="ECO:0007669"/>
    <property type="project" value="InterPro"/>
</dbReference>
<keyword evidence="2" id="KW-0805">Transcription regulation</keyword>
<dbReference type="SMART" id="SM00342">
    <property type="entry name" value="HTH_ARAC"/>
    <property type="match status" value="1"/>
</dbReference>
<dbReference type="InterPro" id="IPR009057">
    <property type="entry name" value="Homeodomain-like_sf"/>
</dbReference>
<dbReference type="PANTHER" id="PTHR46796:SF13">
    <property type="entry name" value="HTH-TYPE TRANSCRIPTIONAL ACTIVATOR RHAS"/>
    <property type="match status" value="1"/>
</dbReference>
<dbReference type="InterPro" id="IPR037923">
    <property type="entry name" value="HTH-like"/>
</dbReference>
<evidence type="ECO:0000256" key="2">
    <source>
        <dbReference type="ARBA" id="ARBA00023015"/>
    </source>
</evidence>
<reference evidence="6 7" key="1">
    <citation type="submission" date="2016-10" db="EMBL/GenBank/DDBJ databases">
        <authorList>
            <person name="de Groot N.N."/>
        </authorList>
    </citation>
    <scope>NUCLEOTIDE SEQUENCE [LARGE SCALE GENOMIC DNA]</scope>
    <source>
        <strain evidence="6 7">AR67</strain>
    </source>
</reference>
<keyword evidence="1" id="KW-0963">Cytoplasm</keyword>
<evidence type="ECO:0000256" key="3">
    <source>
        <dbReference type="ARBA" id="ARBA00023125"/>
    </source>
</evidence>
<dbReference type="GO" id="GO:0043565">
    <property type="term" value="F:sequence-specific DNA binding"/>
    <property type="evidence" value="ECO:0007669"/>
    <property type="project" value="InterPro"/>
</dbReference>
<sequence length="267" mass="30664">MRITNVGCNHWHDADFFIDRPDGSGDYLLLLLKTSAVFVTDKGEQTAEAGSFMLYKTGTPQCYRSDGGRYGNDWFHFLPESTEDENFLKELDIPFDTPVRIDSLSELTVLISMMCHEHYSGGIYSTDTCDLLVKLFFLKLSDKLHRTVERGTGSGYEDMSVLRAKIYNDPARKWNIEELAHEMTMSRSSFQHGYKKLFGVTPMTDVIAARTERAEYLLSSTSHSVNRIAQMCGYSSDIHFVRQFRKVKGESPTEYRTRVKNKRQNDK</sequence>
<dbReference type="Gene3D" id="2.60.120.280">
    <property type="entry name" value="Regulatory protein AraC"/>
    <property type="match status" value="1"/>
</dbReference>
<keyword evidence="4" id="KW-0804">Transcription</keyword>
<evidence type="ECO:0000256" key="4">
    <source>
        <dbReference type="ARBA" id="ARBA00023163"/>
    </source>
</evidence>
<dbReference type="Proteomes" id="UP000182192">
    <property type="component" value="Unassembled WGS sequence"/>
</dbReference>
<organism evidence="6 7">
    <name type="scientific">Ruminococcus albus</name>
    <dbReference type="NCBI Taxonomy" id="1264"/>
    <lineage>
        <taxon>Bacteria</taxon>
        <taxon>Bacillati</taxon>
        <taxon>Bacillota</taxon>
        <taxon>Clostridia</taxon>
        <taxon>Eubacteriales</taxon>
        <taxon>Oscillospiraceae</taxon>
        <taxon>Ruminococcus</taxon>
    </lineage>
</organism>
<evidence type="ECO:0000259" key="5">
    <source>
        <dbReference type="PROSITE" id="PS01124"/>
    </source>
</evidence>